<evidence type="ECO:0000259" key="5">
    <source>
        <dbReference type="PROSITE" id="PS51063"/>
    </source>
</evidence>
<dbReference type="SUPFAM" id="SSF46785">
    <property type="entry name" value="Winged helix' DNA-binding domain"/>
    <property type="match status" value="1"/>
</dbReference>
<dbReference type="RefSeq" id="WP_238233372.1">
    <property type="nucleotide sequence ID" value="NZ_BPQQ01000003.1"/>
</dbReference>
<reference evidence="6" key="2">
    <citation type="submission" date="2021-08" db="EMBL/GenBank/DDBJ databases">
        <authorList>
            <person name="Tani A."/>
            <person name="Ola A."/>
            <person name="Ogura Y."/>
            <person name="Katsura K."/>
            <person name="Hayashi T."/>
        </authorList>
    </citation>
    <scope>NUCLEOTIDE SEQUENCE</scope>
    <source>
        <strain evidence="6">DSM 17168</strain>
    </source>
</reference>
<dbReference type="InterPro" id="IPR036390">
    <property type="entry name" value="WH_DNA-bd_sf"/>
</dbReference>
<evidence type="ECO:0000313" key="6">
    <source>
        <dbReference type="EMBL" id="GJD98422.1"/>
    </source>
</evidence>
<proteinExistence type="predicted"/>
<keyword evidence="3" id="KW-0804">Transcription</keyword>
<organism evidence="6 7">
    <name type="scientific">Methylobacterium isbiliense</name>
    <dbReference type="NCBI Taxonomy" id="315478"/>
    <lineage>
        <taxon>Bacteria</taxon>
        <taxon>Pseudomonadati</taxon>
        <taxon>Pseudomonadota</taxon>
        <taxon>Alphaproteobacteria</taxon>
        <taxon>Hyphomicrobiales</taxon>
        <taxon>Methylobacteriaceae</taxon>
        <taxon>Methylobacterium</taxon>
    </lineage>
</organism>
<dbReference type="InterPro" id="IPR012318">
    <property type="entry name" value="HTH_CRP"/>
</dbReference>
<feature type="region of interest" description="Disordered" evidence="4">
    <location>
        <begin position="1"/>
        <end position="30"/>
    </location>
</feature>
<keyword evidence="2" id="KW-0238">DNA-binding</keyword>
<evidence type="ECO:0000256" key="1">
    <source>
        <dbReference type="ARBA" id="ARBA00023015"/>
    </source>
</evidence>
<keyword evidence="7" id="KW-1185">Reference proteome</keyword>
<name>A0ABQ4S7U8_9HYPH</name>
<dbReference type="Gene3D" id="1.10.10.10">
    <property type="entry name" value="Winged helix-like DNA-binding domain superfamily/Winged helix DNA-binding domain"/>
    <property type="match status" value="1"/>
</dbReference>
<dbReference type="Proteomes" id="UP001055153">
    <property type="component" value="Unassembled WGS sequence"/>
</dbReference>
<dbReference type="InterPro" id="IPR018490">
    <property type="entry name" value="cNMP-bd_dom_sf"/>
</dbReference>
<dbReference type="Gene3D" id="2.60.120.10">
    <property type="entry name" value="Jelly Rolls"/>
    <property type="match status" value="1"/>
</dbReference>
<reference evidence="6" key="1">
    <citation type="journal article" date="2021" name="Front. Microbiol.">
        <title>Comprehensive Comparative Genomics and Phenotyping of Methylobacterium Species.</title>
        <authorList>
            <person name="Alessa O."/>
            <person name="Ogura Y."/>
            <person name="Fujitani Y."/>
            <person name="Takami H."/>
            <person name="Hayashi T."/>
            <person name="Sahin N."/>
            <person name="Tani A."/>
        </authorList>
    </citation>
    <scope>NUCLEOTIDE SEQUENCE</scope>
    <source>
        <strain evidence="6">DSM 17168</strain>
    </source>
</reference>
<dbReference type="EMBL" id="BPQQ01000003">
    <property type="protein sequence ID" value="GJD98422.1"/>
    <property type="molecule type" value="Genomic_DNA"/>
</dbReference>
<dbReference type="SUPFAM" id="SSF51206">
    <property type="entry name" value="cAMP-binding domain-like"/>
    <property type="match status" value="1"/>
</dbReference>
<evidence type="ECO:0000256" key="2">
    <source>
        <dbReference type="ARBA" id="ARBA00023125"/>
    </source>
</evidence>
<keyword evidence="1" id="KW-0805">Transcription regulation</keyword>
<dbReference type="InterPro" id="IPR014710">
    <property type="entry name" value="RmlC-like_jellyroll"/>
</dbReference>
<evidence type="ECO:0000256" key="3">
    <source>
        <dbReference type="ARBA" id="ARBA00023163"/>
    </source>
</evidence>
<dbReference type="InterPro" id="IPR000595">
    <property type="entry name" value="cNMP-bd_dom"/>
</dbReference>
<comment type="caution">
    <text evidence="6">The sequence shown here is derived from an EMBL/GenBank/DDBJ whole genome shotgun (WGS) entry which is preliminary data.</text>
</comment>
<dbReference type="InterPro" id="IPR036388">
    <property type="entry name" value="WH-like_DNA-bd_sf"/>
</dbReference>
<evidence type="ECO:0000313" key="7">
    <source>
        <dbReference type="Proteomes" id="UP001055153"/>
    </source>
</evidence>
<dbReference type="SMART" id="SM00419">
    <property type="entry name" value="HTH_CRP"/>
    <property type="match status" value="1"/>
</dbReference>
<dbReference type="Pfam" id="PF13545">
    <property type="entry name" value="HTH_Crp_2"/>
    <property type="match status" value="1"/>
</dbReference>
<dbReference type="CDD" id="cd00038">
    <property type="entry name" value="CAP_ED"/>
    <property type="match status" value="1"/>
</dbReference>
<sequence length="243" mass="26874">MHNSRHGQRDSQGAAADDVRSTSPPAPRSLTIPARADIYDECGAESVIILLEGLACVYRILPDGSRRIVSLILPGESFCGQIPDSRRQGYSVGALTTCRVMRVFPRPGSPLAEWNPKVAEALQRDVFLRMNTMQEWLCNVGRGSDRQLAHLFCELFVRLQAIGFADETGFELDITQTDLADMIGISPVHTNRVLKLLGRKKLVEWRSRRVEIPDIGRLKAFAAFAPHYLNGAAPALSPRPVEA</sequence>
<protein>
    <recommendedName>
        <fullName evidence="5">HTH crp-type domain-containing protein</fullName>
    </recommendedName>
</protein>
<feature type="domain" description="HTH crp-type" evidence="5">
    <location>
        <begin position="142"/>
        <end position="216"/>
    </location>
</feature>
<gene>
    <name evidence="6" type="ORF">GMJLKIPL_0330</name>
</gene>
<accession>A0ABQ4S7U8</accession>
<evidence type="ECO:0000256" key="4">
    <source>
        <dbReference type="SAM" id="MobiDB-lite"/>
    </source>
</evidence>
<dbReference type="PROSITE" id="PS51063">
    <property type="entry name" value="HTH_CRP_2"/>
    <property type="match status" value="1"/>
</dbReference>